<gene>
    <name evidence="2" type="ORF">DVH24_000663</name>
</gene>
<organism evidence="2 3">
    <name type="scientific">Malus domestica</name>
    <name type="common">Apple</name>
    <name type="synonym">Pyrus malus</name>
    <dbReference type="NCBI Taxonomy" id="3750"/>
    <lineage>
        <taxon>Eukaryota</taxon>
        <taxon>Viridiplantae</taxon>
        <taxon>Streptophyta</taxon>
        <taxon>Embryophyta</taxon>
        <taxon>Tracheophyta</taxon>
        <taxon>Spermatophyta</taxon>
        <taxon>Magnoliopsida</taxon>
        <taxon>eudicotyledons</taxon>
        <taxon>Gunneridae</taxon>
        <taxon>Pentapetalae</taxon>
        <taxon>rosids</taxon>
        <taxon>fabids</taxon>
        <taxon>Rosales</taxon>
        <taxon>Rosaceae</taxon>
        <taxon>Amygdaloideae</taxon>
        <taxon>Maleae</taxon>
        <taxon>Malus</taxon>
    </lineage>
</organism>
<keyword evidence="1" id="KW-1133">Transmembrane helix</keyword>
<evidence type="ECO:0000256" key="1">
    <source>
        <dbReference type="SAM" id="Phobius"/>
    </source>
</evidence>
<accession>A0A498JX02</accession>
<protein>
    <submittedName>
        <fullName evidence="2">Uncharacterized protein</fullName>
    </submittedName>
</protein>
<dbReference type="Proteomes" id="UP000290289">
    <property type="component" value="Chromosome 4"/>
</dbReference>
<dbReference type="EMBL" id="RDQH01000330">
    <property type="protein sequence ID" value="RXI00429.1"/>
    <property type="molecule type" value="Genomic_DNA"/>
</dbReference>
<comment type="caution">
    <text evidence="2">The sequence shown here is derived from an EMBL/GenBank/DDBJ whole genome shotgun (WGS) entry which is preliminary data.</text>
</comment>
<proteinExistence type="predicted"/>
<sequence length="119" mass="12754">MKVVDEGVGLDVEGGELVWIFLESRATGVLVLCIETDENDVVFGVGGLEDLLQPLCDDGMVVGNDGQDAVVVHVDSEDVGAFRLDGDLQTIAAVVVISFIYFSFFLCFTSSLEFSEATL</sequence>
<keyword evidence="1" id="KW-0472">Membrane</keyword>
<keyword evidence="3" id="KW-1185">Reference proteome</keyword>
<evidence type="ECO:0000313" key="3">
    <source>
        <dbReference type="Proteomes" id="UP000290289"/>
    </source>
</evidence>
<reference evidence="2 3" key="1">
    <citation type="submission" date="2018-10" db="EMBL/GenBank/DDBJ databases">
        <title>A high-quality apple genome assembly.</title>
        <authorList>
            <person name="Hu J."/>
        </authorList>
    </citation>
    <scope>NUCLEOTIDE SEQUENCE [LARGE SCALE GENOMIC DNA]</scope>
    <source>
        <strain evidence="3">cv. HFTH1</strain>
        <tissue evidence="2">Young leaf</tissue>
    </source>
</reference>
<name>A0A498JX02_MALDO</name>
<evidence type="ECO:0000313" key="2">
    <source>
        <dbReference type="EMBL" id="RXI00429.1"/>
    </source>
</evidence>
<dbReference type="AlphaFoldDB" id="A0A498JX02"/>
<keyword evidence="1" id="KW-0812">Transmembrane</keyword>
<feature type="transmembrane region" description="Helical" evidence="1">
    <location>
        <begin position="91"/>
        <end position="112"/>
    </location>
</feature>